<dbReference type="Pfam" id="PF13086">
    <property type="entry name" value="AAA_11"/>
    <property type="match status" value="1"/>
</dbReference>
<dbReference type="InterPro" id="IPR048967">
    <property type="entry name" value="Aquarius_insert"/>
</dbReference>
<dbReference type="CDD" id="cd17935">
    <property type="entry name" value="EEXXQc_AQR"/>
    <property type="match status" value="1"/>
</dbReference>
<dbReference type="GO" id="GO:0000398">
    <property type="term" value="P:mRNA splicing, via spliceosome"/>
    <property type="evidence" value="ECO:0007669"/>
    <property type="project" value="InterPro"/>
</dbReference>
<organism evidence="7 8">
    <name type="scientific">Strongyloides venezuelensis</name>
    <name type="common">Threadworm</name>
    <dbReference type="NCBI Taxonomy" id="75913"/>
    <lineage>
        <taxon>Eukaryota</taxon>
        <taxon>Metazoa</taxon>
        <taxon>Ecdysozoa</taxon>
        <taxon>Nematoda</taxon>
        <taxon>Chromadorea</taxon>
        <taxon>Rhabditida</taxon>
        <taxon>Tylenchina</taxon>
        <taxon>Panagrolaimomorpha</taxon>
        <taxon>Strongyloidoidea</taxon>
        <taxon>Strongyloididae</taxon>
        <taxon>Strongyloides</taxon>
    </lineage>
</organism>
<evidence type="ECO:0000259" key="5">
    <source>
        <dbReference type="Pfam" id="PF21143"/>
    </source>
</evidence>
<dbReference type="STRING" id="75913.A0A0K0FM99"/>
<dbReference type="CDD" id="cd18808">
    <property type="entry name" value="SF1_C_Upf1"/>
    <property type="match status" value="1"/>
</dbReference>
<feature type="domain" description="DNA2/NAM7 helicase helicase" evidence="2">
    <location>
        <begin position="811"/>
        <end position="1104"/>
    </location>
</feature>
<dbReference type="InterPro" id="IPR041679">
    <property type="entry name" value="DNA2/NAM7-like_C"/>
</dbReference>
<feature type="domain" description="DNA2/NAM7 helicase-like C-terminal" evidence="3">
    <location>
        <begin position="1114"/>
        <end position="1305"/>
    </location>
</feature>
<dbReference type="FunFam" id="3.40.50.300:FF:002863">
    <property type="entry name" value="Pre-mRNA-splicing factor cwf11"/>
    <property type="match status" value="1"/>
</dbReference>
<evidence type="ECO:0000259" key="2">
    <source>
        <dbReference type="Pfam" id="PF13086"/>
    </source>
</evidence>
<dbReference type="PANTHER" id="PTHR10887:SF5">
    <property type="entry name" value="RNA HELICASE AQUARIUS"/>
    <property type="match status" value="1"/>
</dbReference>
<protein>
    <submittedName>
        <fullName evidence="8">Intron-binding protein aquarius (inferred by orthology to a human protein)</fullName>
    </submittedName>
</protein>
<dbReference type="InterPro" id="IPR047187">
    <property type="entry name" value="SF1_C_Upf1"/>
</dbReference>
<proteinExistence type="inferred from homology"/>
<dbReference type="InterPro" id="IPR026300">
    <property type="entry name" value="CWF11_fam"/>
</dbReference>
<dbReference type="Proteomes" id="UP000035680">
    <property type="component" value="Unassembled WGS sequence"/>
</dbReference>
<evidence type="ECO:0000259" key="3">
    <source>
        <dbReference type="Pfam" id="PF13087"/>
    </source>
</evidence>
<feature type="domain" description="RNA helicase aquarius insertion" evidence="6">
    <location>
        <begin position="728"/>
        <end position="772"/>
    </location>
</feature>
<dbReference type="InterPro" id="IPR027417">
    <property type="entry name" value="P-loop_NTPase"/>
</dbReference>
<name>A0A0K0FM99_STRVS</name>
<keyword evidence="1" id="KW-0508">mRNA splicing</keyword>
<dbReference type="SUPFAM" id="SSF52540">
    <property type="entry name" value="P-loop containing nucleoside triphosphate hydrolases"/>
    <property type="match status" value="1"/>
</dbReference>
<evidence type="ECO:0000259" key="6">
    <source>
        <dbReference type="Pfam" id="PF21144"/>
    </source>
</evidence>
<comment type="subcellular location">
    <subcellularLocation>
        <location evidence="1">Nucleus</location>
    </subcellularLocation>
</comment>
<sequence length="1377" mass="161234">MEYGVVANSEADSVVTKAIEISKKFDVNDDKIDENLLKEVYQDISKESGYNKKKIKYLEYHHFLEDYLWISFNEETYSHEYLMLIVIILIEKYKSRSDVWKCVEDHPNNFNFFFKCILQRLIEKGETKNLFKKVYLIGLLDAFMQSLEVEVIKENVVPVCSILMLSNISKQQRDIYFGNNIKIKKFYNKSVYDFEKKSDEEKEEARFYFNFFWKLLKHFCDVLKEFEINNYTEESIHRLNYMEKCLEFFIDIESQLTTRRFFNCLLKASHLVAFCQLSELITTDVGTNFSKLVGKLIYYSKFEIDEIYGKSLTLSEIEKEHYKKIGELQKACLKIADEELHEFYCLNASAIDNRNVIKKLASQVSQKTLSNLMEYLGLINEDETSTLTFAELVEILILHSEKCLNQRDQINDQPLFPNEDLIWDEELIPFDDYKGDEILPLDKLNLKFLTLNDYLIRNFNLFKLESTFEIRQEIEETLRRMMPVLVYDNLKSKTEFYGQSNKGLQILSSKIVHIDKPKVGEKAPSVVKGEIQYVLPDNYTNFNKKKEWDSIRKHDILFLVTVSAKFDKEISLRDESGDVISNDEFREKLFSFFSKSNNFFDMMEVINVRGCEVECFIDKYGEPIEDYEFEDNTKKFDGLKRIIRVIFDSNQFQNDYVKRVNNKVDNDLYTSFNVIIKRDSKSNNFKGVLETIRQLLNTECVVPTWLEELLLGYGDPSSAHYKEIGTAYATLNFNDTFLDCDHVVESFPNNKVIFAENINFNGSFKLTFNDLKLKYDENSEIDTNIYVENGPSDKCVLKKHTSKRNKIRFTPSQIEAIKSGMEPGLTMIVGPPGTGKTDVAVQIILNLYHNHPDQRILIVTKSNQALNQMFEKLILLDIDVKHLLRLGHGEEALQTEEDFTRYGRVNYAENMRNELLAKVKVIKDSLKIEGDYEYSCETATQLFKIILTKMWKKFVSEANKTENLYESFPFKEYFEKVEKDENITTDSFDFDIASAVWKSISNIFIELSKYRSLELLKNKKDQSEYLMTKEAKIVAMTCTHAALKRKDLVELGFTYDNILMEESAQILEVETFIPLLLQNPVNNSNRLKRWIMIGDHNQLPPIIQNIAFQKYSNMEQSLFTRFVRLGVPLVILDKQGRTRDEILKLYSWRYPNLTSLPHVENSSLFKVRNPGFVHNFQFIDVPDINGQGEITPKPYFYQNIAEAEYSVTLFKYMRLLGYPAEKITILTTYNGQAHLIRELWKRRCGDSKFYGSPDKIATVDVFQGQQNDYIILSLVRTESVGYLRDVRRFIVAMSRARLGLYVFGKFSLFEQCIELHPITNVFKTKPMSLEIYKDEEYSLTGETNEVGSTNKTTMKNVEEFRSFVDRCYYKNTSKNTK</sequence>
<keyword evidence="7" id="KW-1185">Reference proteome</keyword>
<feature type="domain" description="RNA helicase aquarius beta-barrel" evidence="5">
    <location>
        <begin position="492"/>
        <end position="678"/>
    </location>
</feature>
<dbReference type="Pfam" id="PF13087">
    <property type="entry name" value="AAA_12"/>
    <property type="match status" value="1"/>
</dbReference>
<feature type="domain" description="RNA helicase aquarius N-terminal" evidence="4">
    <location>
        <begin position="28"/>
        <end position="402"/>
    </location>
</feature>
<reference evidence="7" key="1">
    <citation type="submission" date="2014-07" db="EMBL/GenBank/DDBJ databases">
        <authorList>
            <person name="Martin A.A"/>
            <person name="De Silva N."/>
        </authorList>
    </citation>
    <scope>NUCLEOTIDE SEQUENCE</scope>
</reference>
<evidence type="ECO:0000259" key="4">
    <source>
        <dbReference type="Pfam" id="PF16399"/>
    </source>
</evidence>
<dbReference type="PIRSF" id="PIRSF038901">
    <property type="entry name" value="AQR_cwf11"/>
    <property type="match status" value="1"/>
</dbReference>
<dbReference type="Pfam" id="PF21143">
    <property type="entry name" value="Aquarius_N_2nd"/>
    <property type="match status" value="1"/>
</dbReference>
<dbReference type="GO" id="GO:0071013">
    <property type="term" value="C:catalytic step 2 spliceosome"/>
    <property type="evidence" value="ECO:0007669"/>
    <property type="project" value="TreeGrafter"/>
</dbReference>
<dbReference type="GO" id="GO:0004386">
    <property type="term" value="F:helicase activity"/>
    <property type="evidence" value="ECO:0007669"/>
    <property type="project" value="InterPro"/>
</dbReference>
<dbReference type="InterPro" id="IPR048966">
    <property type="entry name" value="Aquarius_b-barrel"/>
</dbReference>
<dbReference type="Pfam" id="PF16399">
    <property type="entry name" value="Aquarius_N_1st"/>
    <property type="match status" value="1"/>
</dbReference>
<dbReference type="InterPro" id="IPR032174">
    <property type="entry name" value="Aquarius_N"/>
</dbReference>
<dbReference type="InterPro" id="IPR045055">
    <property type="entry name" value="DNA2/NAM7-like"/>
</dbReference>
<evidence type="ECO:0000256" key="1">
    <source>
        <dbReference type="PIRNR" id="PIRNR038901"/>
    </source>
</evidence>
<dbReference type="Gene3D" id="3.40.50.300">
    <property type="entry name" value="P-loop containing nucleotide triphosphate hydrolases"/>
    <property type="match status" value="2"/>
</dbReference>
<dbReference type="GO" id="GO:0003729">
    <property type="term" value="F:mRNA binding"/>
    <property type="evidence" value="ECO:0007669"/>
    <property type="project" value="TreeGrafter"/>
</dbReference>
<comment type="similarity">
    <text evidence="1">Belongs to the CWF11 family.</text>
</comment>
<accession>A0A0K0FM99</accession>
<reference evidence="8" key="2">
    <citation type="submission" date="2015-08" db="UniProtKB">
        <authorList>
            <consortium name="WormBaseParasite"/>
        </authorList>
    </citation>
    <scope>IDENTIFICATION</scope>
</reference>
<evidence type="ECO:0000313" key="7">
    <source>
        <dbReference type="Proteomes" id="UP000035680"/>
    </source>
</evidence>
<evidence type="ECO:0000313" key="8">
    <source>
        <dbReference type="WBParaSite" id="SVE_1012600.1"/>
    </source>
</evidence>
<keyword evidence="1" id="KW-0507">mRNA processing</keyword>
<dbReference type="PANTHER" id="PTHR10887">
    <property type="entry name" value="DNA2/NAM7 HELICASE FAMILY"/>
    <property type="match status" value="1"/>
</dbReference>
<dbReference type="Pfam" id="PF21144">
    <property type="entry name" value="Aquarius_N_3rd"/>
    <property type="match status" value="1"/>
</dbReference>
<dbReference type="FunFam" id="3.40.50.300:FF:003210">
    <property type="entry name" value="RNA helicase aquarius"/>
    <property type="match status" value="1"/>
</dbReference>
<keyword evidence="1" id="KW-0539">Nucleus</keyword>
<dbReference type="InterPro" id="IPR041677">
    <property type="entry name" value="DNA2/NAM7_AAA_11"/>
</dbReference>
<dbReference type="WBParaSite" id="SVE_1012600.1">
    <property type="protein sequence ID" value="SVE_1012600.1"/>
    <property type="gene ID" value="SVE_1012600"/>
</dbReference>